<dbReference type="InterPro" id="IPR001296">
    <property type="entry name" value="Glyco_trans_1"/>
</dbReference>
<dbReference type="PANTHER" id="PTHR12526">
    <property type="entry name" value="GLYCOSYLTRANSFERASE"/>
    <property type="match status" value="1"/>
</dbReference>
<dbReference type="Pfam" id="PF00534">
    <property type="entry name" value="Glycos_transf_1"/>
    <property type="match status" value="1"/>
</dbReference>
<comment type="caution">
    <text evidence="2">The sequence shown here is derived from an EMBL/GenBank/DDBJ whole genome shotgun (WGS) entry which is preliminary data.</text>
</comment>
<organism evidence="2 3">
    <name type="scientific">Desulfotignum phosphitoxidans DSM 13687</name>
    <dbReference type="NCBI Taxonomy" id="1286635"/>
    <lineage>
        <taxon>Bacteria</taxon>
        <taxon>Pseudomonadati</taxon>
        <taxon>Thermodesulfobacteriota</taxon>
        <taxon>Desulfobacteria</taxon>
        <taxon>Desulfobacterales</taxon>
        <taxon>Desulfobacteraceae</taxon>
        <taxon>Desulfotignum</taxon>
    </lineage>
</organism>
<keyword evidence="2" id="KW-0808">Transferase</keyword>
<dbReference type="SUPFAM" id="SSF53756">
    <property type="entry name" value="UDP-Glycosyltransferase/glycogen phosphorylase"/>
    <property type="match status" value="1"/>
</dbReference>
<name>S0G5M5_9BACT</name>
<reference evidence="2 3" key="1">
    <citation type="journal article" date="2013" name="Genome Announc.">
        <title>Draft Genome Sequence of Desulfotignum phosphitoxidans DSM 13687 Strain FiPS-3.</title>
        <authorList>
            <person name="Poehlein A."/>
            <person name="Daniel R."/>
            <person name="Simeonova D.D."/>
        </authorList>
    </citation>
    <scope>NUCLEOTIDE SEQUENCE [LARGE SCALE GENOMIC DNA]</scope>
    <source>
        <strain evidence="2 3">DSM 13687</strain>
    </source>
</reference>
<dbReference type="RefSeq" id="WP_006965789.1">
    <property type="nucleotide sequence ID" value="NZ_APJX01000004.1"/>
</dbReference>
<feature type="domain" description="Glycosyl transferase family 1" evidence="1">
    <location>
        <begin position="210"/>
        <end position="331"/>
    </location>
</feature>
<dbReference type="PANTHER" id="PTHR12526:SF630">
    <property type="entry name" value="GLYCOSYLTRANSFERASE"/>
    <property type="match status" value="1"/>
</dbReference>
<evidence type="ECO:0000313" key="2">
    <source>
        <dbReference type="EMBL" id="EMS79551.1"/>
    </source>
</evidence>
<sequence length="421" mass="46917">MGSDQRIGILINCLEMGGAQQMALQVFDLMEKKMGQVYLITMDTTREMPLHPNPDRARQLAKKKMCLSRLDTTQPVLSKILAAPLQYAKLVGCIQKKRLNVLISFEDRANIFNMLVFSIPTQIVSIRHPMKSVLAVKHPVKKLLISLFFTLLVRRVSVANFNSQASMKEFVSLFPISESKLSVIYNFCDHAGLDQRKTLLPADARTRALLDKNYIVACGRLKPVKGFSCLIRAFEKVAQSDPDIHLIVLGDGPLKQELQDLAEALGLKDRVLFPGFVSNIAPWLARAKVFVLSSQSEGFPNVLLEAMALKTAVVSVDCTAGPREILSPDTGFTRKTDQIEWAPFGVLTPPLIHLYPVSGSPLDPSEQYLAEAISALLEDPRLRVRYESAGYQRSLDFSVSVQKNKWLDLIPSERANRSAPN</sequence>
<dbReference type="OrthoDB" id="5443168at2"/>
<dbReference type="CDD" id="cd03811">
    <property type="entry name" value="GT4_GT28_WabH-like"/>
    <property type="match status" value="1"/>
</dbReference>
<keyword evidence="3" id="KW-1185">Reference proteome</keyword>
<dbReference type="AlphaFoldDB" id="S0G5M5"/>
<gene>
    <name evidence="2" type="ORF">Dpo_4c00980</name>
</gene>
<dbReference type="GO" id="GO:0016757">
    <property type="term" value="F:glycosyltransferase activity"/>
    <property type="evidence" value="ECO:0007669"/>
    <property type="project" value="InterPro"/>
</dbReference>
<dbReference type="EMBL" id="APJX01000004">
    <property type="protein sequence ID" value="EMS79551.1"/>
    <property type="molecule type" value="Genomic_DNA"/>
</dbReference>
<accession>S0G5M5</accession>
<dbReference type="Gene3D" id="3.40.50.2000">
    <property type="entry name" value="Glycogen Phosphorylase B"/>
    <property type="match status" value="2"/>
</dbReference>
<evidence type="ECO:0000259" key="1">
    <source>
        <dbReference type="Pfam" id="PF00534"/>
    </source>
</evidence>
<dbReference type="PATRIC" id="fig|1286635.3.peg.2134"/>
<evidence type="ECO:0000313" key="3">
    <source>
        <dbReference type="Proteomes" id="UP000014216"/>
    </source>
</evidence>
<dbReference type="Proteomes" id="UP000014216">
    <property type="component" value="Unassembled WGS sequence"/>
</dbReference>
<proteinExistence type="predicted"/>
<protein>
    <submittedName>
        <fullName evidence="2">Glycosyl transferase group 1</fullName>
    </submittedName>
</protein>